<dbReference type="eggNOG" id="COG0346">
    <property type="taxonomic scope" value="Bacteria"/>
</dbReference>
<dbReference type="PANTHER" id="PTHR35908">
    <property type="entry name" value="HYPOTHETICAL FUSION PROTEIN"/>
    <property type="match status" value="1"/>
</dbReference>
<dbReference type="STRING" id="1077974.GOEFS_105_00700"/>
<dbReference type="InterPro" id="IPR029068">
    <property type="entry name" value="Glyas_Bleomycin-R_OHBP_Dase"/>
</dbReference>
<dbReference type="PROSITE" id="PS51819">
    <property type="entry name" value="VOC"/>
    <property type="match status" value="1"/>
</dbReference>
<sequence>MTLSVAMITVDTTDPLPLARWWAEQTGGTILAENDGWFVTVKVAGEGPLLAFQKTPDPTPGKNRIHLDFVAPNRTATVEQLLTAGATRVADHEMSGFGWTILADPDGNQFCVAQHDN</sequence>
<dbReference type="Gene3D" id="3.10.180.10">
    <property type="entry name" value="2,3-Dihydroxybiphenyl 1,2-Dioxygenase, domain 1"/>
    <property type="match status" value="1"/>
</dbReference>
<name>H0R4Q8_9ACTN</name>
<feature type="domain" description="VOC" evidence="1">
    <location>
        <begin position="4"/>
        <end position="115"/>
    </location>
</feature>
<dbReference type="RefSeq" id="WP_007319394.1">
    <property type="nucleotide sequence ID" value="NZ_BAEH01000105.1"/>
</dbReference>
<evidence type="ECO:0000313" key="2">
    <source>
        <dbReference type="EMBL" id="GAB20059.1"/>
    </source>
</evidence>
<gene>
    <name evidence="2" type="ORF">GOEFS_105_00700</name>
</gene>
<dbReference type="InterPro" id="IPR037523">
    <property type="entry name" value="VOC_core"/>
</dbReference>
<organism evidence="2 3">
    <name type="scientific">Gordonia effusa NBRC 100432</name>
    <dbReference type="NCBI Taxonomy" id="1077974"/>
    <lineage>
        <taxon>Bacteria</taxon>
        <taxon>Bacillati</taxon>
        <taxon>Actinomycetota</taxon>
        <taxon>Actinomycetes</taxon>
        <taxon>Mycobacteriales</taxon>
        <taxon>Gordoniaceae</taxon>
        <taxon>Gordonia</taxon>
    </lineage>
</organism>
<reference evidence="2 3" key="1">
    <citation type="submission" date="2011-12" db="EMBL/GenBank/DDBJ databases">
        <title>Whole genome shotgun sequence of Gordonia effusa NBRC 100432.</title>
        <authorList>
            <person name="Yoshida I."/>
            <person name="Takarada H."/>
            <person name="Hosoyama A."/>
            <person name="Tsuchikane K."/>
            <person name="Katsumata H."/>
            <person name="Yamazaki S."/>
            <person name="Fujita N."/>
        </authorList>
    </citation>
    <scope>NUCLEOTIDE SEQUENCE [LARGE SCALE GENOMIC DNA]</scope>
    <source>
        <strain evidence="2 3">NBRC 100432</strain>
    </source>
</reference>
<evidence type="ECO:0000313" key="3">
    <source>
        <dbReference type="Proteomes" id="UP000035034"/>
    </source>
</evidence>
<dbReference type="OrthoDB" id="3212826at2"/>
<dbReference type="EMBL" id="BAEH01000105">
    <property type="protein sequence ID" value="GAB20059.1"/>
    <property type="molecule type" value="Genomic_DNA"/>
</dbReference>
<comment type="caution">
    <text evidence="2">The sequence shown here is derived from an EMBL/GenBank/DDBJ whole genome shotgun (WGS) entry which is preliminary data.</text>
</comment>
<dbReference type="PANTHER" id="PTHR35908:SF1">
    <property type="entry name" value="CONSERVED PROTEIN"/>
    <property type="match status" value="1"/>
</dbReference>
<proteinExistence type="predicted"/>
<dbReference type="Proteomes" id="UP000035034">
    <property type="component" value="Unassembled WGS sequence"/>
</dbReference>
<dbReference type="AlphaFoldDB" id="H0R4Q8"/>
<protein>
    <recommendedName>
        <fullName evidence="1">VOC domain-containing protein</fullName>
    </recommendedName>
</protein>
<evidence type="ECO:0000259" key="1">
    <source>
        <dbReference type="PROSITE" id="PS51819"/>
    </source>
</evidence>
<accession>H0R4Q8</accession>
<dbReference type="InterPro" id="IPR041581">
    <property type="entry name" value="Glyoxalase_6"/>
</dbReference>
<dbReference type="CDD" id="cd06587">
    <property type="entry name" value="VOC"/>
    <property type="match status" value="1"/>
</dbReference>
<dbReference type="SUPFAM" id="SSF54593">
    <property type="entry name" value="Glyoxalase/Bleomycin resistance protein/Dihydroxybiphenyl dioxygenase"/>
    <property type="match status" value="1"/>
</dbReference>
<dbReference type="Pfam" id="PF18029">
    <property type="entry name" value="Glyoxalase_6"/>
    <property type="match status" value="1"/>
</dbReference>
<keyword evidence="3" id="KW-1185">Reference proteome</keyword>